<dbReference type="Gene3D" id="2.60.40.1120">
    <property type="entry name" value="Carboxypeptidase-like, regulatory domain"/>
    <property type="match status" value="1"/>
</dbReference>
<dbReference type="SUPFAM" id="SSF56935">
    <property type="entry name" value="Porins"/>
    <property type="match status" value="1"/>
</dbReference>
<dbReference type="InterPro" id="IPR037066">
    <property type="entry name" value="Plug_dom_sf"/>
</dbReference>
<feature type="chain" id="PRO_5011774089" evidence="1">
    <location>
        <begin position="27"/>
        <end position="891"/>
    </location>
</feature>
<evidence type="ECO:0000256" key="1">
    <source>
        <dbReference type="SAM" id="SignalP"/>
    </source>
</evidence>
<proteinExistence type="predicted"/>
<organism evidence="2 3">
    <name type="scientific">Maribacter stanieri</name>
    <dbReference type="NCBI Taxonomy" id="440514"/>
    <lineage>
        <taxon>Bacteria</taxon>
        <taxon>Pseudomonadati</taxon>
        <taxon>Bacteroidota</taxon>
        <taxon>Flavobacteriia</taxon>
        <taxon>Flavobacteriales</taxon>
        <taxon>Flavobacteriaceae</taxon>
        <taxon>Maribacter</taxon>
    </lineage>
</organism>
<dbReference type="AlphaFoldDB" id="A0A1I6JTC9"/>
<dbReference type="SUPFAM" id="SSF49464">
    <property type="entry name" value="Carboxypeptidase regulatory domain-like"/>
    <property type="match status" value="2"/>
</dbReference>
<dbReference type="InterPro" id="IPR011990">
    <property type="entry name" value="TPR-like_helical_dom_sf"/>
</dbReference>
<dbReference type="SUPFAM" id="SSF48452">
    <property type="entry name" value="TPR-like"/>
    <property type="match status" value="1"/>
</dbReference>
<dbReference type="Pfam" id="PF13715">
    <property type="entry name" value="CarbopepD_reg_2"/>
    <property type="match status" value="1"/>
</dbReference>
<gene>
    <name evidence="2" type="ORF">SAMN04488010_3003</name>
</gene>
<protein>
    <submittedName>
        <fullName evidence="2">CarboxypepD_reg-like domain-containing protein</fullName>
    </submittedName>
</protein>
<evidence type="ECO:0000313" key="2">
    <source>
        <dbReference type="EMBL" id="SFR82222.1"/>
    </source>
</evidence>
<evidence type="ECO:0000313" key="3">
    <source>
        <dbReference type="Proteomes" id="UP000199462"/>
    </source>
</evidence>
<keyword evidence="3" id="KW-1185">Reference proteome</keyword>
<feature type="signal peptide" evidence="1">
    <location>
        <begin position="1"/>
        <end position="26"/>
    </location>
</feature>
<dbReference type="InterPro" id="IPR008969">
    <property type="entry name" value="CarboxyPept-like_regulatory"/>
</dbReference>
<dbReference type="Proteomes" id="UP000199462">
    <property type="component" value="Unassembled WGS sequence"/>
</dbReference>
<sequence>MVLELKRYKYLFFFYFLCALNFSVFAQDQIRGVVIDSDTKETLPFVNIGIVNKGVGTVSNFDGKFYLEIDKTNFSNYDILQFSSVGYKTVQFKISEVNFNNALFQKIVMQPEAMQLNEAIVSAKFLKSKKDDVVGFSYPSKNKYGYWKGDGSLGAELVTRISVDKKKHYLKDFHFYVNENYSDSVLVRINVYKGGTIYPEDKLLKKNVTKMIGKSSGKVTVDLKPYNLIVDEDFSIGLELLKVYGKRVGLVLAADYRPSTSYRRYVSQGQWKTFRGDAMTFYVNTSTLSDGDISQISNYSRNKTLQSSFKTPIINTNPIKTHRSITGFVFNNGKPVENATVQIAESLKQTQTDAYGRYTIMAQIGDVISFDYLGFEKVERTVLETIHNINVTMNVMVEELAGVTVTERARLKKTEAEMFSEYLTNDEFAKTAYGTLDKKTIGHAITIVDGKSLNLTAPNILAAINGKIAGVRVGNVKVENPCFGCSFTKVAVFIRGGKGSINNIRPAIFEIDGVIYEDVPYFLDLNVIERIAVIPGLAGVGRYGQVAAGGVIAISTKHANYATKNNRASDQAQIRNNIYEHDAISKEQVNKNLPSYLQALFASNSFEVAKKVYQKNEKLYSSSASFFLDAYIYFTANWEQEKFNNDIISNHQSLIENNINEMKALAYAHQREGEFEKANKLYTSIFVKRPNYAQSYRDMANSYVEVNEVQKAANLYSRYTKLLNDSFLVADTIGLHPVITTEFNHFLEHKTDYTISSEDLKEMAAMREGTDTRLLFEWNDDEAEFDLQFVNPENRYFVSSTSLNNQNEYFGKPEYSSSKEFFLESDIKGEWIININYKGNKSGLPTYLKVTAFSGYGTDNEESTIRIYRLSLKNVNQNLFYLPTLGVDKLN</sequence>
<dbReference type="RefSeq" id="WP_091904090.1">
    <property type="nucleotide sequence ID" value="NZ_FOYX01000003.1"/>
</dbReference>
<reference evidence="3" key="1">
    <citation type="submission" date="2016-10" db="EMBL/GenBank/DDBJ databases">
        <authorList>
            <person name="Varghese N."/>
            <person name="Submissions S."/>
        </authorList>
    </citation>
    <scope>NUCLEOTIDE SEQUENCE [LARGE SCALE GENOMIC DNA]</scope>
    <source>
        <strain evidence="3">DSM 19891</strain>
    </source>
</reference>
<dbReference type="Gene3D" id="2.170.130.10">
    <property type="entry name" value="TonB-dependent receptor, plug domain"/>
    <property type="match status" value="1"/>
</dbReference>
<dbReference type="Gene3D" id="1.25.40.10">
    <property type="entry name" value="Tetratricopeptide repeat domain"/>
    <property type="match status" value="1"/>
</dbReference>
<dbReference type="STRING" id="440514.SAMN04488010_3003"/>
<dbReference type="EMBL" id="FOYX01000003">
    <property type="protein sequence ID" value="SFR82222.1"/>
    <property type="molecule type" value="Genomic_DNA"/>
</dbReference>
<name>A0A1I6JTC9_9FLAO</name>
<accession>A0A1I6JTC9</accession>
<keyword evidence="1" id="KW-0732">Signal</keyword>